<accession>X0WX87</accession>
<comment type="caution">
    <text evidence="1">The sequence shown here is derived from an EMBL/GenBank/DDBJ whole genome shotgun (WGS) entry which is preliminary data.</text>
</comment>
<organism evidence="1">
    <name type="scientific">marine sediment metagenome</name>
    <dbReference type="NCBI Taxonomy" id="412755"/>
    <lineage>
        <taxon>unclassified sequences</taxon>
        <taxon>metagenomes</taxon>
        <taxon>ecological metagenomes</taxon>
    </lineage>
</organism>
<dbReference type="EMBL" id="BARS01047682">
    <property type="protein sequence ID" value="GAG29038.1"/>
    <property type="molecule type" value="Genomic_DNA"/>
</dbReference>
<protein>
    <submittedName>
        <fullName evidence="1">Uncharacterized protein</fullName>
    </submittedName>
</protein>
<name>X0WX87_9ZZZZ</name>
<dbReference type="AlphaFoldDB" id="X0WX87"/>
<evidence type="ECO:0000313" key="1">
    <source>
        <dbReference type="EMBL" id="GAG29038.1"/>
    </source>
</evidence>
<reference evidence="1" key="1">
    <citation type="journal article" date="2014" name="Front. Microbiol.">
        <title>High frequency of phylogenetically diverse reductive dehalogenase-homologous genes in deep subseafloor sedimentary metagenomes.</title>
        <authorList>
            <person name="Kawai M."/>
            <person name="Futagami T."/>
            <person name="Toyoda A."/>
            <person name="Takaki Y."/>
            <person name="Nishi S."/>
            <person name="Hori S."/>
            <person name="Arai W."/>
            <person name="Tsubouchi T."/>
            <person name="Morono Y."/>
            <person name="Uchiyama I."/>
            <person name="Ito T."/>
            <person name="Fujiyama A."/>
            <person name="Inagaki F."/>
            <person name="Takami H."/>
        </authorList>
    </citation>
    <scope>NUCLEOTIDE SEQUENCE</scope>
    <source>
        <strain evidence="1">Expedition CK06-06</strain>
    </source>
</reference>
<gene>
    <name evidence="1" type="ORF">S01H1_71593</name>
</gene>
<proteinExistence type="predicted"/>
<sequence length="87" mass="10323">MIKENKKKLCLILLGLLLLAGWFYWFQWRPTKIRSYCHNRANEKATLTSKKSDLLDALYPPEESENKISTKDYIFLYDACLHQKGLR</sequence>